<dbReference type="Proteomes" id="UP000295264">
    <property type="component" value="Unassembled WGS sequence"/>
</dbReference>
<dbReference type="AlphaFoldDB" id="A0A484GL36"/>
<feature type="non-terminal residue" evidence="2">
    <location>
        <position position="1"/>
    </location>
</feature>
<comment type="caution">
    <text evidence="2">The sequence shown here is derived from an EMBL/GenBank/DDBJ whole genome shotgun (WGS) entry which is preliminary data.</text>
</comment>
<organism evidence="2 3">
    <name type="scientific">Sousa chinensis</name>
    <name type="common">Indo-pacific humpbacked dolphin</name>
    <name type="synonym">Steno chinensis</name>
    <dbReference type="NCBI Taxonomy" id="103600"/>
    <lineage>
        <taxon>Eukaryota</taxon>
        <taxon>Metazoa</taxon>
        <taxon>Chordata</taxon>
        <taxon>Craniata</taxon>
        <taxon>Vertebrata</taxon>
        <taxon>Euteleostomi</taxon>
        <taxon>Mammalia</taxon>
        <taxon>Eutheria</taxon>
        <taxon>Laurasiatheria</taxon>
        <taxon>Artiodactyla</taxon>
        <taxon>Whippomorpha</taxon>
        <taxon>Cetacea</taxon>
        <taxon>Odontoceti</taxon>
        <taxon>Delphinidae</taxon>
        <taxon>Sousa</taxon>
    </lineage>
</organism>
<dbReference type="EMBL" id="QWLN02006661">
    <property type="protein sequence ID" value="TEA36325.1"/>
    <property type="molecule type" value="Genomic_DNA"/>
</dbReference>
<proteinExistence type="predicted"/>
<evidence type="ECO:0000313" key="2">
    <source>
        <dbReference type="EMBL" id="TEA36325.1"/>
    </source>
</evidence>
<feature type="region of interest" description="Disordered" evidence="1">
    <location>
        <begin position="1"/>
        <end position="34"/>
    </location>
</feature>
<gene>
    <name evidence="2" type="ORF">DBR06_SOUSAS5910064</name>
</gene>
<name>A0A484GL36_SOUCH</name>
<evidence type="ECO:0000313" key="3">
    <source>
        <dbReference type="Proteomes" id="UP000295264"/>
    </source>
</evidence>
<protein>
    <submittedName>
        <fullName evidence="2">Uncharacterized protein</fullName>
    </submittedName>
</protein>
<evidence type="ECO:0000256" key="1">
    <source>
        <dbReference type="SAM" id="MobiDB-lite"/>
    </source>
</evidence>
<keyword evidence="3" id="KW-1185">Reference proteome</keyword>
<feature type="compositionally biased region" description="Polar residues" evidence="1">
    <location>
        <begin position="14"/>
        <end position="23"/>
    </location>
</feature>
<reference evidence="2 3" key="1">
    <citation type="journal article" date="2018" name="Genomics">
        <title>Molecular footprints of inshore aquatic adaptation in Indo-Pacific humpback dolphin (Sousa chinensis).</title>
        <authorList>
            <person name="Ming Y."/>
            <person name="Jian J."/>
            <person name="Yu F."/>
            <person name="Yu X."/>
            <person name="Wang J."/>
            <person name="Liu W."/>
        </authorList>
    </citation>
    <scope>NUCLEOTIDE SEQUENCE [LARGE SCALE GENOMIC DNA]</scope>
    <source>
        <strain evidence="2">MY-2018</strain>
        <tissue evidence="2">Skin</tissue>
    </source>
</reference>
<sequence>IKDLHKHPPPGTASEKSLASLGSLSEGRQESQAVAQVEIQTIPSETLQGDASLAPSPQSSVSEITSCARAEALQVVLLLLFKCSFSLKENKVDVNKSPVLGKENRRSPNHREDLATALSLTLCGFSRFQKMGTAGLVSNAMEIQNKMSRRQ</sequence>
<accession>A0A484GL36</accession>
<feature type="non-terminal residue" evidence="2">
    <location>
        <position position="151"/>
    </location>
</feature>